<evidence type="ECO:0000313" key="6">
    <source>
        <dbReference type="EMBL" id="MBN8662280.1"/>
    </source>
</evidence>
<evidence type="ECO:0000259" key="5">
    <source>
        <dbReference type="Pfam" id="PF13476"/>
    </source>
</evidence>
<feature type="coiled-coil region" evidence="4">
    <location>
        <begin position="746"/>
        <end position="856"/>
    </location>
</feature>
<dbReference type="PANTHER" id="PTHR32114:SF2">
    <property type="entry name" value="ABC TRANSPORTER ABCH.3"/>
    <property type="match status" value="1"/>
</dbReference>
<name>A0A8J7PNQ4_9BACT</name>
<dbReference type="Gene3D" id="1.10.287.510">
    <property type="entry name" value="Helix hairpin bin"/>
    <property type="match status" value="1"/>
</dbReference>
<feature type="domain" description="Rad50/SbcC-type AAA" evidence="5">
    <location>
        <begin position="6"/>
        <end position="235"/>
    </location>
</feature>
<feature type="non-terminal residue" evidence="6">
    <location>
        <position position="1022"/>
    </location>
</feature>
<organism evidence="6 7">
    <name type="scientific">Candidatus Obscuribacter phosphatis</name>
    <dbReference type="NCBI Taxonomy" id="1906157"/>
    <lineage>
        <taxon>Bacteria</taxon>
        <taxon>Bacillati</taxon>
        <taxon>Candidatus Melainabacteria</taxon>
        <taxon>Candidatus Obscuribacterales</taxon>
        <taxon>Candidatus Obscuribacteraceae</taxon>
        <taxon>Candidatus Obscuribacter</taxon>
    </lineage>
</organism>
<dbReference type="Gene3D" id="3.40.50.300">
    <property type="entry name" value="P-loop containing nucleotide triphosphate hydrolases"/>
    <property type="match status" value="2"/>
</dbReference>
<dbReference type="Proteomes" id="UP000664277">
    <property type="component" value="Unassembled WGS sequence"/>
</dbReference>
<evidence type="ECO:0000256" key="1">
    <source>
        <dbReference type="ARBA" id="ARBA00006930"/>
    </source>
</evidence>
<sequence length="1022" mass="116688">MILNLVQLHNFMSYADATLDLSGIPVACLTGQNGAGKSALLDAVTWAIFEEARASSDELIRLGESQMWVDLVFAHEGRLYRVRRSRQRSGKAGSRSQTKGNLEFMVADGITGVDDIGKERLASVKWNSLTAASTRETGRLILNLLRMDYDTFINSAYLKQGRSDEFTLKPPSERKQVLGEILGLSYFDRLRDEARDLTKLTKGKLDFLSGSVSNLDSLKDLEVEIKEKLVVEKNELKNAEGAFLDIECRVNELTEKVQNLKMVKVQIDSNDKRLTDACIQLTRLIQERGELIEKVGELKVLLAEGAHLEKELQEFEATRARVEMLDTLQLSMQELSERKIALSGELSFIRSKLEMNLEQLEKEAEQLEKRRQELLLDVDGAEKIEAQYLEYKKMVEQETSLARKQEAFTQLTRRAQELSALIQESRIRLEAEVGQKENVVKDLESVSGSSQNLNQEGEELDEEAKELDKLEVQFDLCEKRGLSIKSQLESFDLKIEDLKLRQRENLEKIRELNEHANSPLCPLCSHPILDRAAVCDRYLQQNKEMHDEIGRIEVEKERLAFDRDELRKEYTELKRRLLGRKELDKRIGQFNERLSAVSRAQDNLAKQKAELALLTEKLNAENFAQLERESLLKVKEQLAEIDFDPVVYNSLSAQIRLKRHIEARKEQLERDQQELSALEKKRPELLESLKNLKAEISSESYGIEVRQELGRIQESLSLSSYSRDEHARLKQRLSELMHFAQKARDVKRAAEELPLLSGKLQSLEQEENRNREIVEGLENEQIDLKSAYQEMDREKAALDGLLPMLAELRDKRDESSRKVAVLLDKEEAVGRELRAIEDRLKEIEALKEELSDYEFLSEALGKKGIQAVIIENAIPEIESEANRILSRLTENKMHVALITQARTKAGGMSETLDLVIGDELGTRAYELYSGGEAFKVNFALRIALSRLLARRAGSKLETLIIDEGFGSQDDSSRERLVKAIKLIQQEFSRVLIITHISDVKEMFPVQIQVTKRGGISKLNFIA</sequence>
<dbReference type="InterPro" id="IPR027417">
    <property type="entry name" value="P-loop_NTPase"/>
</dbReference>
<dbReference type="Pfam" id="PF13558">
    <property type="entry name" value="SbcC_Walker_B"/>
    <property type="match status" value="1"/>
</dbReference>
<dbReference type="Pfam" id="PF13476">
    <property type="entry name" value="AAA_23"/>
    <property type="match status" value="1"/>
</dbReference>
<evidence type="ECO:0000256" key="4">
    <source>
        <dbReference type="SAM" id="Coils"/>
    </source>
</evidence>
<keyword evidence="4" id="KW-0175">Coiled coil</keyword>
<dbReference type="GO" id="GO:0016887">
    <property type="term" value="F:ATP hydrolysis activity"/>
    <property type="evidence" value="ECO:0007669"/>
    <property type="project" value="InterPro"/>
</dbReference>
<comment type="caution">
    <text evidence="6">The sequence shown here is derived from an EMBL/GenBank/DDBJ whole genome shotgun (WGS) entry which is preliminary data.</text>
</comment>
<feature type="coiled-coil region" evidence="4">
    <location>
        <begin position="651"/>
        <end position="695"/>
    </location>
</feature>
<comment type="similarity">
    <text evidence="1">Belongs to the SMC family. SbcC subfamily.</text>
</comment>
<dbReference type="InterPro" id="IPR038729">
    <property type="entry name" value="Rad50/SbcC_AAA"/>
</dbReference>
<dbReference type="AlphaFoldDB" id="A0A8J7PNQ4"/>
<feature type="coiled-coil region" evidence="4">
    <location>
        <begin position="298"/>
        <end position="421"/>
    </location>
</feature>
<evidence type="ECO:0000256" key="2">
    <source>
        <dbReference type="ARBA" id="ARBA00011322"/>
    </source>
</evidence>
<dbReference type="GO" id="GO:0006302">
    <property type="term" value="P:double-strand break repair"/>
    <property type="evidence" value="ECO:0007669"/>
    <property type="project" value="InterPro"/>
</dbReference>
<proteinExistence type="inferred from homology"/>
<dbReference type="SUPFAM" id="SSF52540">
    <property type="entry name" value="P-loop containing nucleoside triphosphate hydrolases"/>
    <property type="match status" value="2"/>
</dbReference>
<evidence type="ECO:0000256" key="3">
    <source>
        <dbReference type="ARBA" id="ARBA00013368"/>
    </source>
</evidence>
<dbReference type="EMBL" id="JAFLCK010000034">
    <property type="protein sequence ID" value="MBN8662280.1"/>
    <property type="molecule type" value="Genomic_DNA"/>
</dbReference>
<feature type="coiled-coil region" evidence="4">
    <location>
        <begin position="450"/>
        <end position="515"/>
    </location>
</feature>
<reference evidence="6" key="1">
    <citation type="submission" date="2021-02" db="EMBL/GenBank/DDBJ databases">
        <title>Genome-Resolved Metagenomics of a Microbial Community Performing Photosynthetic Biological Nutrient Removal.</title>
        <authorList>
            <person name="Mcdaniel E.A."/>
        </authorList>
    </citation>
    <scope>NUCLEOTIDE SEQUENCE</scope>
    <source>
        <strain evidence="6">UWPOB_OBS1</strain>
    </source>
</reference>
<dbReference type="PANTHER" id="PTHR32114">
    <property type="entry name" value="ABC TRANSPORTER ABCH.3"/>
    <property type="match status" value="1"/>
</dbReference>
<comment type="subunit">
    <text evidence="2">Heterodimer of SbcC and SbcD.</text>
</comment>
<gene>
    <name evidence="6" type="ORF">J0M35_18060</name>
</gene>
<feature type="coiled-coil region" evidence="4">
    <location>
        <begin position="556"/>
        <end position="617"/>
    </location>
</feature>
<protein>
    <recommendedName>
        <fullName evidence="3">Nuclease SbcCD subunit C</fullName>
    </recommendedName>
</protein>
<accession>A0A8J7PNQ4</accession>
<evidence type="ECO:0000313" key="7">
    <source>
        <dbReference type="Proteomes" id="UP000664277"/>
    </source>
</evidence>